<evidence type="ECO:0000313" key="3">
    <source>
        <dbReference type="Proteomes" id="UP000823850"/>
    </source>
</evidence>
<dbReference type="SUPFAM" id="SSF159941">
    <property type="entry name" value="MM3350-like"/>
    <property type="match status" value="1"/>
</dbReference>
<dbReference type="Proteomes" id="UP000823850">
    <property type="component" value="Unassembled WGS sequence"/>
</dbReference>
<dbReference type="AlphaFoldDB" id="A0A9D2RAA2"/>
<protein>
    <submittedName>
        <fullName evidence="2">SEC-C domain-containing protein</fullName>
    </submittedName>
</protein>
<dbReference type="SUPFAM" id="SSF103642">
    <property type="entry name" value="Sec-C motif"/>
    <property type="match status" value="1"/>
</dbReference>
<evidence type="ECO:0000259" key="1">
    <source>
        <dbReference type="Pfam" id="PF07929"/>
    </source>
</evidence>
<accession>A0A9D2RAA2</accession>
<name>A0A9D2RAA2_9FIRM</name>
<dbReference type="Gene3D" id="3.10.450.50">
    <property type="match status" value="1"/>
</dbReference>
<comment type="caution">
    <text evidence="2">The sequence shown here is derived from an EMBL/GenBank/DDBJ whole genome shotgun (WGS) entry which is preliminary data.</text>
</comment>
<sequence length="571" mass="67271">MKGYQLKITIKGSSSPIWRRVIVPEKISFEDLDQVIEEIFGWTHSHLYSFVIPHENLYFNGPSEAGDEEAAQEGIDRWFYEKAKIKYIYDFGDDWEHTILVEKVLDYDKRYPQVLKYKGPNMIEDCGGIWGFYDVIEEAEPFDIEKSNTYLKEHMEFPVFESSKEEENYDPETNIQWQRAMAELKGKQRKQKKKKELPLGPEKSLTEVFDDYKKDDLIEIAKACQFPKPGRFKKRELVQWLKNSLLETGQVRKILEESDREEVDLFWEAIEERGIWVEDSLVLASPLLSFYCGLRENGFLTVPEDVEEKFRKVYDRKFQKDLERKWKLTEYCRSGVYLYGVISLEDLAEIYRGYEHKKISAEELKSAAFLYPKEMTVKDGYLMEEELEEEALYLHLLENQGQLPYYLPQDKEEFLQYGKTECQDLDEHTMPLLEFFSEEMGQDMPHSLILYYEVIDSIQKNYEPEESADVIIKVCGETRKTMKKKLTKIIEEAAKHIRIWDNRGFTEKELEDMAGEAQKRQACRVLVDFGEESAGNHKVIPFPGEKKIYPNDPCPCGSGKKYKYCCGRKKK</sequence>
<dbReference type="Pfam" id="PF07929">
    <property type="entry name" value="PRiA4_ORF3"/>
    <property type="match status" value="1"/>
</dbReference>
<feature type="domain" description="Plasmid pRiA4b Orf3-like" evidence="1">
    <location>
        <begin position="3"/>
        <end position="140"/>
    </location>
</feature>
<evidence type="ECO:0000313" key="2">
    <source>
        <dbReference type="EMBL" id="HJD39428.1"/>
    </source>
</evidence>
<reference evidence="2" key="1">
    <citation type="journal article" date="2021" name="PeerJ">
        <title>Extensive microbial diversity within the chicken gut microbiome revealed by metagenomics and culture.</title>
        <authorList>
            <person name="Gilroy R."/>
            <person name="Ravi A."/>
            <person name="Getino M."/>
            <person name="Pursley I."/>
            <person name="Horton D.L."/>
            <person name="Alikhan N.F."/>
            <person name="Baker D."/>
            <person name="Gharbi K."/>
            <person name="Hall N."/>
            <person name="Watson M."/>
            <person name="Adriaenssens E.M."/>
            <person name="Foster-Nyarko E."/>
            <person name="Jarju S."/>
            <person name="Secka A."/>
            <person name="Antonio M."/>
            <person name="Oren A."/>
            <person name="Chaudhuri R.R."/>
            <person name="La Ragione R."/>
            <person name="Hildebrand F."/>
            <person name="Pallen M.J."/>
        </authorList>
    </citation>
    <scope>NUCLEOTIDE SEQUENCE</scope>
    <source>
        <strain evidence="2">ChiW19-6364</strain>
    </source>
</reference>
<proteinExistence type="predicted"/>
<dbReference type="InterPro" id="IPR024047">
    <property type="entry name" value="MM3350-like_sf"/>
</dbReference>
<dbReference type="EMBL" id="DWUX01000100">
    <property type="protein sequence ID" value="HJD39428.1"/>
    <property type="molecule type" value="Genomic_DNA"/>
</dbReference>
<dbReference type="InterPro" id="IPR012912">
    <property type="entry name" value="Plasmid_pRiA4b_Orf3-like"/>
</dbReference>
<reference evidence="2" key="2">
    <citation type="submission" date="2021-04" db="EMBL/GenBank/DDBJ databases">
        <authorList>
            <person name="Gilroy R."/>
        </authorList>
    </citation>
    <scope>NUCLEOTIDE SEQUENCE</scope>
    <source>
        <strain evidence="2">ChiW19-6364</strain>
    </source>
</reference>
<dbReference type="PANTHER" id="PTHR41878:SF1">
    <property type="entry name" value="TNPR PROTEIN"/>
    <property type="match status" value="1"/>
</dbReference>
<dbReference type="Gene3D" id="3.10.290.30">
    <property type="entry name" value="MM3350-like"/>
    <property type="match status" value="1"/>
</dbReference>
<dbReference type="InterPro" id="IPR004027">
    <property type="entry name" value="SEC_C_motif"/>
</dbReference>
<dbReference type="PANTHER" id="PTHR41878">
    <property type="entry name" value="LEXA REPRESSOR-RELATED"/>
    <property type="match status" value="1"/>
</dbReference>
<organism evidence="2 3">
    <name type="scientific">Candidatus Blautia stercoripullorum</name>
    <dbReference type="NCBI Taxonomy" id="2838502"/>
    <lineage>
        <taxon>Bacteria</taxon>
        <taxon>Bacillati</taxon>
        <taxon>Bacillota</taxon>
        <taxon>Clostridia</taxon>
        <taxon>Lachnospirales</taxon>
        <taxon>Lachnospiraceae</taxon>
        <taxon>Blautia</taxon>
    </lineage>
</organism>
<gene>
    <name evidence="2" type="ORF">H9913_05310</name>
</gene>
<dbReference type="Pfam" id="PF02810">
    <property type="entry name" value="SEC-C"/>
    <property type="match status" value="1"/>
</dbReference>